<sequence>MLFGRKAPAPLQVGDRFVKAGIRFGTVWEIVRVWTTGDQLLHARLNGVENHGETMAVSAKTLVDRQFFTPVPRPVSSASGTIE</sequence>
<name>A4TWY4_9PROT</name>
<reference evidence="1" key="1">
    <citation type="journal article" date="2007" name="J. Bacteriol.">
        <title>Comparative genome analysis of four magnetotactic bacteria reveals a complex set of group-specific genes implicated in magnetosome biomineralization and function.</title>
        <authorList>
            <person name="Richter M."/>
            <person name="Kube M."/>
            <person name="Bazylinski D.A."/>
            <person name="Lombardot T."/>
            <person name="Gloeckner F.O."/>
            <person name="Reinhardt R."/>
            <person name="Schueler D."/>
        </authorList>
    </citation>
    <scope>NUCLEOTIDE SEQUENCE</scope>
    <source>
        <strain evidence="1">MSR-1</strain>
    </source>
</reference>
<gene>
    <name evidence="1" type="ORF">MGR_3706</name>
</gene>
<dbReference type="AlphaFoldDB" id="A4TWY4"/>
<proteinExistence type="predicted"/>
<dbReference type="EMBL" id="CU459003">
    <property type="protein sequence ID" value="CAM75141.1"/>
    <property type="molecule type" value="Genomic_DNA"/>
</dbReference>
<organism evidence="1">
    <name type="scientific">Magnetospirillum gryphiswaldense</name>
    <dbReference type="NCBI Taxonomy" id="55518"/>
    <lineage>
        <taxon>Bacteria</taxon>
        <taxon>Pseudomonadati</taxon>
        <taxon>Pseudomonadota</taxon>
        <taxon>Alphaproteobacteria</taxon>
        <taxon>Rhodospirillales</taxon>
        <taxon>Rhodospirillaceae</taxon>
        <taxon>Magnetospirillum</taxon>
    </lineage>
</organism>
<evidence type="ECO:0000313" key="1">
    <source>
        <dbReference type="EMBL" id="CAM75141.1"/>
    </source>
</evidence>
<protein>
    <submittedName>
        <fullName evidence="1">Uncharacterized protein</fullName>
    </submittedName>
</protein>
<accession>A4TWY4</accession>
<dbReference type="RefSeq" id="WP_024079884.1">
    <property type="nucleotide sequence ID" value="NZ_CP027527.1"/>
</dbReference>